<dbReference type="InterPro" id="IPR012132">
    <property type="entry name" value="GMC_OxRdtase"/>
</dbReference>
<proteinExistence type="inferred from homology"/>
<dbReference type="PANTHER" id="PTHR11552">
    <property type="entry name" value="GLUCOSE-METHANOL-CHOLINE GMC OXIDOREDUCTASE"/>
    <property type="match status" value="1"/>
</dbReference>
<dbReference type="Pfam" id="PF00732">
    <property type="entry name" value="GMC_oxred_N"/>
    <property type="match status" value="1"/>
</dbReference>
<comment type="caution">
    <text evidence="3">The sequence shown here is derived from an EMBL/GenBank/DDBJ whole genome shotgun (WGS) entry which is preliminary data.</text>
</comment>
<dbReference type="InterPro" id="IPR000172">
    <property type="entry name" value="GMC_OxRdtase_N"/>
</dbReference>
<gene>
    <name evidence="3" type="ORF">A4X03_0g9843</name>
</gene>
<feature type="domain" description="Glucose-methanol-choline oxidoreductase N-terminal" evidence="2">
    <location>
        <begin position="164"/>
        <end position="178"/>
    </location>
</feature>
<dbReference type="GO" id="GO:0044550">
    <property type="term" value="P:secondary metabolite biosynthetic process"/>
    <property type="evidence" value="ECO:0007669"/>
    <property type="project" value="TreeGrafter"/>
</dbReference>
<reference evidence="3" key="1">
    <citation type="submission" date="2016-04" db="EMBL/GenBank/DDBJ databases">
        <authorList>
            <person name="Nguyen H.D."/>
            <person name="Kesanakurti P."/>
            <person name="Cullis J."/>
            <person name="Levesque C.A."/>
            <person name="Hambleton S."/>
        </authorList>
    </citation>
    <scope>NUCLEOTIDE SEQUENCE</scope>
    <source>
        <strain evidence="3">DAOMC 238032</strain>
    </source>
</reference>
<name>A0A8T8S8Y0_9BASI</name>
<organism evidence="3 4">
    <name type="scientific">Tilletia caries</name>
    <name type="common">wheat bunt fungus</name>
    <dbReference type="NCBI Taxonomy" id="13290"/>
    <lineage>
        <taxon>Eukaryota</taxon>
        <taxon>Fungi</taxon>
        <taxon>Dikarya</taxon>
        <taxon>Basidiomycota</taxon>
        <taxon>Ustilaginomycotina</taxon>
        <taxon>Exobasidiomycetes</taxon>
        <taxon>Tilletiales</taxon>
        <taxon>Tilletiaceae</taxon>
        <taxon>Tilletia</taxon>
    </lineage>
</organism>
<accession>A0A8T8S8Y0</accession>
<dbReference type="PANTHER" id="PTHR11552:SF138">
    <property type="entry name" value="DEHYDROGENASE PKFF-RELATED"/>
    <property type="match status" value="1"/>
</dbReference>
<evidence type="ECO:0000313" key="4">
    <source>
        <dbReference type="Proteomes" id="UP000077671"/>
    </source>
</evidence>
<dbReference type="Gene3D" id="3.50.50.60">
    <property type="entry name" value="FAD/NAD(P)-binding domain"/>
    <property type="match status" value="1"/>
</dbReference>
<evidence type="ECO:0000256" key="1">
    <source>
        <dbReference type="ARBA" id="ARBA00010790"/>
    </source>
</evidence>
<dbReference type="SUPFAM" id="SSF51905">
    <property type="entry name" value="FAD/NAD(P)-binding domain"/>
    <property type="match status" value="1"/>
</dbReference>
<dbReference type="AlphaFoldDB" id="A0A8T8S8Y0"/>
<dbReference type="InterPro" id="IPR036188">
    <property type="entry name" value="FAD/NAD-bd_sf"/>
</dbReference>
<protein>
    <recommendedName>
        <fullName evidence="2">Glucose-methanol-choline oxidoreductase N-terminal domain-containing protein</fullName>
    </recommendedName>
</protein>
<reference evidence="3" key="2">
    <citation type="journal article" date="2019" name="IMA Fungus">
        <title>Genome sequencing and comparison of five Tilletia species to identify candidate genes for the detection of regulated species infecting wheat.</title>
        <authorList>
            <person name="Nguyen H.D.T."/>
            <person name="Sultana T."/>
            <person name="Kesanakurti P."/>
            <person name="Hambleton S."/>
        </authorList>
    </citation>
    <scope>NUCLEOTIDE SEQUENCE</scope>
    <source>
        <strain evidence="3">DAOMC 238032</strain>
    </source>
</reference>
<dbReference type="EMBL" id="LWDD02004407">
    <property type="protein sequence ID" value="KAE8235268.1"/>
    <property type="molecule type" value="Genomic_DNA"/>
</dbReference>
<evidence type="ECO:0000259" key="2">
    <source>
        <dbReference type="PROSITE" id="PS00624"/>
    </source>
</evidence>
<feature type="non-terminal residue" evidence="3">
    <location>
        <position position="279"/>
    </location>
</feature>
<dbReference type="GO" id="GO:0016614">
    <property type="term" value="F:oxidoreductase activity, acting on CH-OH group of donors"/>
    <property type="evidence" value="ECO:0007669"/>
    <property type="project" value="InterPro"/>
</dbReference>
<sequence>GDKSWGFWARSNDFKRGITYTKADARRNDVVPIPDDSASFAPAGGALKVSYPREPAKFSFSMAESMVELGYPRSPSFNKGTLDGVQFAATTIDPANNGIRSTSRDFYAAVSGRANLKVYTRQAAMQVVFDKSTSPLRAIGVRTVDGSLGAATIYAKKEVILSAGAFQSPQLLMVSGIGPSDQLSKFNIPVTYLNEAVGKNMQDHIFAGPTYPVSVSTLTKLATNNLLILSEVLNMRLTGNGPLTNNVADMLAWDHLELEHIESDRSGGAGYVPERPSTH</sequence>
<comment type="similarity">
    <text evidence="1">Belongs to the GMC oxidoreductase family.</text>
</comment>
<dbReference type="GO" id="GO:0050660">
    <property type="term" value="F:flavin adenine dinucleotide binding"/>
    <property type="evidence" value="ECO:0007669"/>
    <property type="project" value="InterPro"/>
</dbReference>
<evidence type="ECO:0000313" key="3">
    <source>
        <dbReference type="EMBL" id="KAE8235268.1"/>
    </source>
</evidence>
<dbReference type="PROSITE" id="PS00624">
    <property type="entry name" value="GMC_OXRED_2"/>
    <property type="match status" value="1"/>
</dbReference>
<dbReference type="Proteomes" id="UP000077671">
    <property type="component" value="Unassembled WGS sequence"/>
</dbReference>